<dbReference type="GO" id="GO:0140663">
    <property type="term" value="F:ATP-dependent FeS chaperone activity"/>
    <property type="evidence" value="ECO:0007669"/>
    <property type="project" value="InterPro"/>
</dbReference>
<dbReference type="InterPro" id="IPR019591">
    <property type="entry name" value="Mrp/NBP35_ATP-bd"/>
</dbReference>
<evidence type="ECO:0000259" key="9">
    <source>
        <dbReference type="Pfam" id="PF01883"/>
    </source>
</evidence>
<dbReference type="InterPro" id="IPR034904">
    <property type="entry name" value="FSCA_dom_sf"/>
</dbReference>
<dbReference type="Gene3D" id="3.30.300.130">
    <property type="entry name" value="Fe-S cluster assembly (FSCA)"/>
    <property type="match status" value="1"/>
</dbReference>
<comment type="similarity">
    <text evidence="8">Belongs to the Mrp/NBP35 ATP-binding proteins family.</text>
</comment>
<dbReference type="CDD" id="cd02037">
    <property type="entry name" value="Mrp_NBP35"/>
    <property type="match status" value="1"/>
</dbReference>
<name>A0A292YG24_9BACL</name>
<evidence type="ECO:0000313" key="11">
    <source>
        <dbReference type="Proteomes" id="UP000217785"/>
    </source>
</evidence>
<comment type="subunit">
    <text evidence="8">Homodimer.</text>
</comment>
<keyword evidence="3 8" id="KW-0479">Metal-binding</keyword>
<proteinExistence type="inferred from homology"/>
<keyword evidence="7 8" id="KW-0411">Iron-sulfur</keyword>
<sequence length="365" mass="39151">MITEQAIMDALRKVEDPEVHRSIVELGMVKRVEIQGDHVAVEVLLTVAGCPLRNKIDQDVRAALASVPGVRSYDVFLGTMSDEERKQFAAKVRAGQADPLQIAGQPEVPPLLRDDAKTVFIAVASGKGGVGKSTATANLAVAFSRLGYKVGVIDADIYGFSLPNIFQLGDRRPALVENMLMPVQQDGVKIISMGFFVHDNTPVVWRGPMLGKMLRNFFSEVYWGDLDVMLLDLPPGTGDVALDVHTLLPKSKEVIVTTPQSNATEVAARAGTMAIRTNHEILGVIENMSYFEANGERHYIFGKGGGERLARELNTDLLGQIPLGVATASGSGIFPNGSEQAQIFESIAKNVAKKAGLPAPAAAGH</sequence>
<dbReference type="Gene3D" id="3.40.50.300">
    <property type="entry name" value="P-loop containing nucleotide triphosphate hydrolases"/>
    <property type="match status" value="1"/>
</dbReference>
<keyword evidence="4 8" id="KW-0547">Nucleotide-binding</keyword>
<reference evidence="11" key="1">
    <citation type="submission" date="2017-07" db="EMBL/GenBank/DDBJ databases">
        <title>Draft genome sequence of Effusibacillus lacus strain skLN1.</title>
        <authorList>
            <person name="Watanabe M."/>
            <person name="Kojima H."/>
            <person name="Fukui M."/>
        </authorList>
    </citation>
    <scope>NUCLEOTIDE SEQUENCE [LARGE SCALE GENOMIC DNA]</scope>
    <source>
        <strain evidence="11">skLN1</strain>
    </source>
</reference>
<comment type="function">
    <text evidence="8">Binds and transfers iron-sulfur (Fe-S) clusters to target apoproteins. Can hydrolyze ATP.</text>
</comment>
<evidence type="ECO:0000256" key="1">
    <source>
        <dbReference type="ARBA" id="ARBA00007352"/>
    </source>
</evidence>
<dbReference type="GO" id="GO:0016887">
    <property type="term" value="F:ATP hydrolysis activity"/>
    <property type="evidence" value="ECO:0007669"/>
    <property type="project" value="UniProtKB-UniRule"/>
</dbReference>
<dbReference type="InterPro" id="IPR027417">
    <property type="entry name" value="P-loop_NTPase"/>
</dbReference>
<evidence type="ECO:0000256" key="5">
    <source>
        <dbReference type="ARBA" id="ARBA00022840"/>
    </source>
</evidence>
<evidence type="ECO:0000256" key="6">
    <source>
        <dbReference type="ARBA" id="ARBA00023004"/>
    </source>
</evidence>
<keyword evidence="5 8" id="KW-0067">ATP-binding</keyword>
<dbReference type="PANTHER" id="PTHR42961">
    <property type="entry name" value="IRON-SULFUR PROTEIN NUBPL"/>
    <property type="match status" value="1"/>
</dbReference>
<dbReference type="OrthoDB" id="9809679at2"/>
<dbReference type="SUPFAM" id="SSF52540">
    <property type="entry name" value="P-loop containing nucleoside triphosphate hydrolases"/>
    <property type="match status" value="1"/>
</dbReference>
<gene>
    <name evidence="10" type="ORF">EFBL_0905</name>
</gene>
<evidence type="ECO:0000256" key="2">
    <source>
        <dbReference type="ARBA" id="ARBA00008205"/>
    </source>
</evidence>
<accession>A0A292YG24</accession>
<keyword evidence="8" id="KW-0378">Hydrolase</keyword>
<dbReference type="Proteomes" id="UP000217785">
    <property type="component" value="Unassembled WGS sequence"/>
</dbReference>
<dbReference type="Pfam" id="PF01883">
    <property type="entry name" value="FeS_assembly_P"/>
    <property type="match status" value="1"/>
</dbReference>
<evidence type="ECO:0000256" key="3">
    <source>
        <dbReference type="ARBA" id="ARBA00022723"/>
    </source>
</evidence>
<dbReference type="InterPro" id="IPR002744">
    <property type="entry name" value="MIP18-like"/>
</dbReference>
<comment type="caution">
    <text evidence="10">The sequence shown here is derived from an EMBL/GenBank/DDBJ whole genome shotgun (WGS) entry which is preliminary data.</text>
</comment>
<dbReference type="GO" id="GO:0016226">
    <property type="term" value="P:iron-sulfur cluster assembly"/>
    <property type="evidence" value="ECO:0007669"/>
    <property type="project" value="InterPro"/>
</dbReference>
<organism evidence="10 11">
    <name type="scientific">Effusibacillus lacus</name>
    <dbReference type="NCBI Taxonomy" id="1348429"/>
    <lineage>
        <taxon>Bacteria</taxon>
        <taxon>Bacillati</taxon>
        <taxon>Bacillota</taxon>
        <taxon>Bacilli</taxon>
        <taxon>Bacillales</taxon>
        <taxon>Alicyclobacillaceae</taxon>
        <taxon>Effusibacillus</taxon>
    </lineage>
</organism>
<dbReference type="AlphaFoldDB" id="A0A292YG24"/>
<dbReference type="SUPFAM" id="SSF117916">
    <property type="entry name" value="Fe-S cluster assembly (FSCA) domain-like"/>
    <property type="match status" value="1"/>
</dbReference>
<dbReference type="RefSeq" id="WP_096180984.1">
    <property type="nucleotide sequence ID" value="NZ_BDUF01000019.1"/>
</dbReference>
<dbReference type="EMBL" id="BDUF01000019">
    <property type="protein sequence ID" value="GAX89287.1"/>
    <property type="molecule type" value="Genomic_DNA"/>
</dbReference>
<dbReference type="InterPro" id="IPR000808">
    <property type="entry name" value="Mrp-like_CS"/>
</dbReference>
<dbReference type="PANTHER" id="PTHR42961:SF2">
    <property type="entry name" value="IRON-SULFUR PROTEIN NUBPL"/>
    <property type="match status" value="1"/>
</dbReference>
<dbReference type="InterPro" id="IPR033756">
    <property type="entry name" value="YlxH/NBP35"/>
</dbReference>
<dbReference type="Pfam" id="PF10609">
    <property type="entry name" value="ParA"/>
    <property type="match status" value="1"/>
</dbReference>
<comment type="similarity">
    <text evidence="2">In the C-terminal section; belongs to the Mrp/NBP35 ATP-binding proteins family.</text>
</comment>
<evidence type="ECO:0000256" key="7">
    <source>
        <dbReference type="ARBA" id="ARBA00023014"/>
    </source>
</evidence>
<dbReference type="PROSITE" id="PS01215">
    <property type="entry name" value="MRP"/>
    <property type="match status" value="1"/>
</dbReference>
<evidence type="ECO:0000256" key="4">
    <source>
        <dbReference type="ARBA" id="ARBA00022741"/>
    </source>
</evidence>
<dbReference type="GO" id="GO:0005524">
    <property type="term" value="F:ATP binding"/>
    <property type="evidence" value="ECO:0007669"/>
    <property type="project" value="UniProtKB-UniRule"/>
</dbReference>
<keyword evidence="6 8" id="KW-0408">Iron</keyword>
<dbReference type="GO" id="GO:0046872">
    <property type="term" value="F:metal ion binding"/>
    <property type="evidence" value="ECO:0007669"/>
    <property type="project" value="UniProtKB-KW"/>
</dbReference>
<feature type="domain" description="MIP18 family-like" evidence="9">
    <location>
        <begin position="4"/>
        <end position="71"/>
    </location>
</feature>
<protein>
    <recommendedName>
        <fullName evidence="8">Iron-sulfur cluster carrier protein</fullName>
    </recommendedName>
</protein>
<evidence type="ECO:0000256" key="8">
    <source>
        <dbReference type="HAMAP-Rule" id="MF_02040"/>
    </source>
</evidence>
<feature type="binding site" evidence="8">
    <location>
        <begin position="126"/>
        <end position="133"/>
    </location>
    <ligand>
        <name>ATP</name>
        <dbReference type="ChEBI" id="CHEBI:30616"/>
    </ligand>
</feature>
<dbReference type="HAMAP" id="MF_02040">
    <property type="entry name" value="Mrp_NBP35"/>
    <property type="match status" value="1"/>
</dbReference>
<evidence type="ECO:0000313" key="10">
    <source>
        <dbReference type="EMBL" id="GAX89287.1"/>
    </source>
</evidence>
<keyword evidence="11" id="KW-1185">Reference proteome</keyword>
<comment type="similarity">
    <text evidence="1">In the N-terminal section; belongs to the MIP18 family.</text>
</comment>
<dbReference type="InterPro" id="IPR044304">
    <property type="entry name" value="NUBPL-like"/>
</dbReference>
<dbReference type="GO" id="GO:0051539">
    <property type="term" value="F:4 iron, 4 sulfur cluster binding"/>
    <property type="evidence" value="ECO:0007669"/>
    <property type="project" value="TreeGrafter"/>
</dbReference>